<reference evidence="2" key="1">
    <citation type="journal article" date="2015" name="Front. Microbiol.">
        <title>Combining genomic sequencing methods to explore viral diversity and reveal potential virus-host interactions.</title>
        <authorList>
            <person name="Chow C.E."/>
            <person name="Winget D.M."/>
            <person name="White R.A.III."/>
            <person name="Hallam S.J."/>
            <person name="Suttle C.A."/>
        </authorList>
    </citation>
    <scope>NUCLEOTIDE SEQUENCE</scope>
    <source>
        <strain evidence="2">Anoxic3_1</strain>
    </source>
</reference>
<reference evidence="2" key="2">
    <citation type="submission" date="2015-03" db="EMBL/GenBank/DDBJ databases">
        <authorList>
            <person name="Chow C.-E.T."/>
            <person name="Winget D.M."/>
            <person name="White R.A.III."/>
            <person name="Hallam S.J."/>
            <person name="Suttle C.A."/>
        </authorList>
    </citation>
    <scope>NUCLEOTIDE SEQUENCE</scope>
    <source>
        <strain evidence="2">Anoxic3_1</strain>
    </source>
</reference>
<protein>
    <submittedName>
        <fullName evidence="2">Uncharacterized protein</fullName>
    </submittedName>
</protein>
<evidence type="ECO:0000313" key="2">
    <source>
        <dbReference type="EMBL" id="AKH45796.1"/>
    </source>
</evidence>
<organism evidence="2">
    <name type="scientific">uncultured marine virus</name>
    <dbReference type="NCBI Taxonomy" id="186617"/>
    <lineage>
        <taxon>Viruses</taxon>
        <taxon>environmental samples</taxon>
    </lineage>
</organism>
<sequence length="75" mass="8605">MAESLGRLVGWTTQRWSCGITSAKWPRRFTWTVGPTQSRQRWKVSGRGSTPRPSCQSRSRGRNTRKARVVSWSNP</sequence>
<feature type="compositionally biased region" description="Polar residues" evidence="1">
    <location>
        <begin position="47"/>
        <end position="58"/>
    </location>
</feature>
<proteinExistence type="predicted"/>
<evidence type="ECO:0000256" key="1">
    <source>
        <dbReference type="SAM" id="MobiDB-lite"/>
    </source>
</evidence>
<dbReference type="EMBL" id="KR029577">
    <property type="protein sequence ID" value="AKH45796.1"/>
    <property type="molecule type" value="Genomic_DNA"/>
</dbReference>
<accession>A0A0F7L462</accession>
<name>A0A0F7L462_9VIRU</name>
<feature type="region of interest" description="Disordered" evidence="1">
    <location>
        <begin position="34"/>
        <end position="75"/>
    </location>
</feature>
<feature type="compositionally biased region" description="Basic residues" evidence="1">
    <location>
        <begin position="59"/>
        <end position="68"/>
    </location>
</feature>